<dbReference type="OrthoDB" id="8612208at2"/>
<dbReference type="InterPro" id="IPR025409">
    <property type="entry name" value="DUF4303"/>
</dbReference>
<protein>
    <recommendedName>
        <fullName evidence="3">DUF4303 domain-containing protein</fullName>
    </recommendedName>
</protein>
<dbReference type="STRING" id="1120980.GCA_000745955_00830"/>
<dbReference type="AlphaFoldDB" id="A0A376BLB0"/>
<proteinExistence type="predicted"/>
<keyword evidence="2" id="KW-1185">Reference proteome</keyword>
<reference evidence="1 2" key="1">
    <citation type="submission" date="2018-06" db="EMBL/GenBank/DDBJ databases">
        <authorList>
            <consortium name="Pathogen Informatics"/>
            <person name="Doyle S."/>
        </authorList>
    </citation>
    <scope>NUCLEOTIDE SEQUENCE [LARGE SCALE GENOMIC DNA]</scope>
    <source>
        <strain evidence="1 2">NCTC10283</strain>
    </source>
</reference>
<dbReference type="EMBL" id="UFSO01000002">
    <property type="protein sequence ID" value="SSY70425.1"/>
    <property type="molecule type" value="Genomic_DNA"/>
</dbReference>
<accession>A0A376BLB0</accession>
<dbReference type="RefSeq" id="WP_051968461.1">
    <property type="nucleotide sequence ID" value="NZ_CP091519.2"/>
</dbReference>
<dbReference type="Proteomes" id="UP000254209">
    <property type="component" value="Unassembled WGS sequence"/>
</dbReference>
<organism evidence="1 2">
    <name type="scientific">Alysiella crassa</name>
    <dbReference type="NCBI Taxonomy" id="153491"/>
    <lineage>
        <taxon>Bacteria</taxon>
        <taxon>Pseudomonadati</taxon>
        <taxon>Pseudomonadota</taxon>
        <taxon>Betaproteobacteria</taxon>
        <taxon>Neisseriales</taxon>
        <taxon>Neisseriaceae</taxon>
        <taxon>Alysiella</taxon>
    </lineage>
</organism>
<evidence type="ECO:0008006" key="3">
    <source>
        <dbReference type="Google" id="ProtNLM"/>
    </source>
</evidence>
<evidence type="ECO:0000313" key="2">
    <source>
        <dbReference type="Proteomes" id="UP000254209"/>
    </source>
</evidence>
<name>A0A376BLB0_9NEIS</name>
<gene>
    <name evidence="1" type="ORF">NCTC10283_00515</name>
</gene>
<sequence>MLTDKQKQQIHDFAVAEITEAMADIRHKTGDEKIYAFALGLVEYPCGFFCAANTVDALAQSLEEDDDAETEDTLWFWYPSEWKYDGNFADNRVHQTITAISRRIEDDDQIRYTQLRHDYQDCLIAALKTCDERGVFGKERARGELVLYVHYVDIFDEEVDDQSSAILNSAALHQAFVQRWDEDISGSLTATVRAWVDDLYEVYDDEEGGA</sequence>
<evidence type="ECO:0000313" key="1">
    <source>
        <dbReference type="EMBL" id="SSY70425.1"/>
    </source>
</evidence>
<dbReference type="Pfam" id="PF14136">
    <property type="entry name" value="DUF4303"/>
    <property type="match status" value="1"/>
</dbReference>